<gene>
    <name evidence="2" type="ORF">llap_21466</name>
</gene>
<proteinExistence type="predicted"/>
<accession>A0A2I0T366</accession>
<reference evidence="3" key="2">
    <citation type="submission" date="2017-12" db="EMBL/GenBank/DDBJ databases">
        <title>Genome sequence of the Bar-tailed Godwit (Limosa lapponica baueri).</title>
        <authorList>
            <person name="Lima N.C.B."/>
            <person name="Parody-Merino A.M."/>
            <person name="Battley P.F."/>
            <person name="Fidler A.E."/>
            <person name="Prosdocimi F."/>
        </authorList>
    </citation>
    <scope>NUCLEOTIDE SEQUENCE [LARGE SCALE GENOMIC DNA]</scope>
</reference>
<evidence type="ECO:0000256" key="1">
    <source>
        <dbReference type="SAM" id="MobiDB-lite"/>
    </source>
</evidence>
<sequence>MIFSSSRFSFSKRRDFSSSLLLVEEPVFMVSCCSDCHSPRVMRRRICNRPRLSTVCPPPPSNTCTQLSPADCHRQLHDPTGEEASTSVETTP</sequence>
<evidence type="ECO:0000313" key="2">
    <source>
        <dbReference type="EMBL" id="PKU28231.1"/>
    </source>
</evidence>
<keyword evidence="3" id="KW-1185">Reference proteome</keyword>
<evidence type="ECO:0000313" key="3">
    <source>
        <dbReference type="Proteomes" id="UP000233556"/>
    </source>
</evidence>
<protein>
    <submittedName>
        <fullName evidence="2">Uncharacterized protein</fullName>
    </submittedName>
</protein>
<dbReference type="AlphaFoldDB" id="A0A2I0T366"/>
<reference evidence="3" key="1">
    <citation type="submission" date="2017-11" db="EMBL/GenBank/DDBJ databases">
        <authorList>
            <person name="Lima N.C."/>
            <person name="Parody-Merino A.M."/>
            <person name="Battley P.F."/>
            <person name="Fidler A.E."/>
            <person name="Prosdocimi F."/>
        </authorList>
    </citation>
    <scope>NUCLEOTIDE SEQUENCE [LARGE SCALE GENOMIC DNA]</scope>
</reference>
<name>A0A2I0T366_LIMLA</name>
<organism evidence="2 3">
    <name type="scientific">Limosa lapponica baueri</name>
    <dbReference type="NCBI Taxonomy" id="1758121"/>
    <lineage>
        <taxon>Eukaryota</taxon>
        <taxon>Metazoa</taxon>
        <taxon>Chordata</taxon>
        <taxon>Craniata</taxon>
        <taxon>Vertebrata</taxon>
        <taxon>Euteleostomi</taxon>
        <taxon>Archelosauria</taxon>
        <taxon>Archosauria</taxon>
        <taxon>Dinosauria</taxon>
        <taxon>Saurischia</taxon>
        <taxon>Theropoda</taxon>
        <taxon>Coelurosauria</taxon>
        <taxon>Aves</taxon>
        <taxon>Neognathae</taxon>
        <taxon>Neoaves</taxon>
        <taxon>Charadriiformes</taxon>
        <taxon>Scolopacidae</taxon>
        <taxon>Limosa</taxon>
    </lineage>
</organism>
<dbReference type="Proteomes" id="UP000233556">
    <property type="component" value="Unassembled WGS sequence"/>
</dbReference>
<feature type="compositionally biased region" description="Polar residues" evidence="1">
    <location>
        <begin position="83"/>
        <end position="92"/>
    </location>
</feature>
<feature type="region of interest" description="Disordered" evidence="1">
    <location>
        <begin position="73"/>
        <end position="92"/>
    </location>
</feature>
<dbReference type="EMBL" id="KZ521664">
    <property type="protein sequence ID" value="PKU28231.1"/>
    <property type="molecule type" value="Genomic_DNA"/>
</dbReference>